<protein>
    <submittedName>
        <fullName evidence="1">Uncharacterized protein</fullName>
    </submittedName>
</protein>
<keyword evidence="2" id="KW-1185">Reference proteome</keyword>
<name>A0AAP0NZQ0_9MAGN</name>
<dbReference type="EMBL" id="JBBNAG010000006">
    <property type="protein sequence ID" value="KAK9125902.1"/>
    <property type="molecule type" value="Genomic_DNA"/>
</dbReference>
<reference evidence="1 2" key="1">
    <citation type="submission" date="2024-01" db="EMBL/GenBank/DDBJ databases">
        <title>Genome assemblies of Stephania.</title>
        <authorList>
            <person name="Yang L."/>
        </authorList>
    </citation>
    <scope>NUCLEOTIDE SEQUENCE [LARGE SCALE GENOMIC DNA]</scope>
    <source>
        <strain evidence="1">JXDWG</strain>
        <tissue evidence="1">Leaf</tissue>
    </source>
</reference>
<dbReference type="Proteomes" id="UP001419268">
    <property type="component" value="Unassembled WGS sequence"/>
</dbReference>
<dbReference type="AlphaFoldDB" id="A0AAP0NZQ0"/>
<gene>
    <name evidence="1" type="ORF">Scep_014748</name>
</gene>
<sequence>MSFGVMTITLDDMRVLLGIHVTRKTVVVKSKERIKVTSMTSCLLGISISEVDEEIRTMSGLIVRLAWLKKRFAVPIKRLLEEEESEEDEEEDEEEG</sequence>
<proteinExistence type="predicted"/>
<accession>A0AAP0NZQ0</accession>
<organism evidence="1 2">
    <name type="scientific">Stephania cephalantha</name>
    <dbReference type="NCBI Taxonomy" id="152367"/>
    <lineage>
        <taxon>Eukaryota</taxon>
        <taxon>Viridiplantae</taxon>
        <taxon>Streptophyta</taxon>
        <taxon>Embryophyta</taxon>
        <taxon>Tracheophyta</taxon>
        <taxon>Spermatophyta</taxon>
        <taxon>Magnoliopsida</taxon>
        <taxon>Ranunculales</taxon>
        <taxon>Menispermaceae</taxon>
        <taxon>Menispermoideae</taxon>
        <taxon>Cissampelideae</taxon>
        <taxon>Stephania</taxon>
    </lineage>
</organism>
<evidence type="ECO:0000313" key="1">
    <source>
        <dbReference type="EMBL" id="KAK9125902.1"/>
    </source>
</evidence>
<comment type="caution">
    <text evidence="1">The sequence shown here is derived from an EMBL/GenBank/DDBJ whole genome shotgun (WGS) entry which is preliminary data.</text>
</comment>
<evidence type="ECO:0000313" key="2">
    <source>
        <dbReference type="Proteomes" id="UP001419268"/>
    </source>
</evidence>